<dbReference type="PANTHER" id="PTHR43620">
    <property type="entry name" value="GLYCEROPHOSPHORYL DIESTER PHOSPHODIESTERASE"/>
    <property type="match status" value="1"/>
</dbReference>
<evidence type="ECO:0000256" key="7">
    <source>
        <dbReference type="SAM" id="SignalP"/>
    </source>
</evidence>
<dbReference type="EMBL" id="CP120631">
    <property type="protein sequence ID" value="WEW61764.1"/>
    <property type="molecule type" value="Genomic_DNA"/>
</dbReference>
<feature type="signal peptide" evidence="7">
    <location>
        <begin position="1"/>
        <end position="22"/>
    </location>
</feature>
<evidence type="ECO:0000256" key="1">
    <source>
        <dbReference type="ARBA" id="ARBA00007277"/>
    </source>
</evidence>
<evidence type="ECO:0000256" key="3">
    <source>
        <dbReference type="ARBA" id="ARBA00022729"/>
    </source>
</evidence>
<dbReference type="SUPFAM" id="SSF51695">
    <property type="entry name" value="PLC-like phosphodiesterases"/>
    <property type="match status" value="1"/>
</dbReference>
<dbReference type="CDD" id="cd08560">
    <property type="entry name" value="GDPD_EcGlpQ_like_1"/>
    <property type="match status" value="1"/>
</dbReference>
<dbReference type="PANTHER" id="PTHR43620:SF7">
    <property type="entry name" value="GLYCEROPHOSPHODIESTER PHOSPHODIESTERASE GDPD5-RELATED"/>
    <property type="match status" value="1"/>
</dbReference>
<comment type="similarity">
    <text evidence="1">Belongs to the glycerophosphoryl diester phosphodiesterase family.</text>
</comment>
<evidence type="ECO:0000256" key="6">
    <source>
        <dbReference type="ARBA" id="ARBA00047512"/>
    </source>
</evidence>
<comment type="catalytic activity">
    <reaction evidence="6">
        <text>a sn-glycero-3-phosphodiester + H2O = an alcohol + sn-glycerol 3-phosphate + H(+)</text>
        <dbReference type="Rhea" id="RHEA:12969"/>
        <dbReference type="ChEBI" id="CHEBI:15377"/>
        <dbReference type="ChEBI" id="CHEBI:15378"/>
        <dbReference type="ChEBI" id="CHEBI:30879"/>
        <dbReference type="ChEBI" id="CHEBI:57597"/>
        <dbReference type="ChEBI" id="CHEBI:83408"/>
        <dbReference type="EC" id="3.1.4.46"/>
    </reaction>
</comment>
<dbReference type="GO" id="GO:0008889">
    <property type="term" value="F:glycerophosphodiester phosphodiesterase activity"/>
    <property type="evidence" value="ECO:0007669"/>
    <property type="project" value="UniProtKB-EC"/>
</dbReference>
<proteinExistence type="inferred from homology"/>
<dbReference type="Gene3D" id="3.20.20.190">
    <property type="entry name" value="Phosphatidylinositol (PI) phosphodiesterase"/>
    <property type="match status" value="1"/>
</dbReference>
<dbReference type="FunFam" id="3.20.20.190:FF:000040">
    <property type="entry name" value="Glycerophosphoryl diester phosphodiesterase family protein"/>
    <property type="match status" value="1"/>
</dbReference>
<dbReference type="InterPro" id="IPR017946">
    <property type="entry name" value="PLC-like_Pdiesterase_TIM-brl"/>
</dbReference>
<keyword evidence="5 9" id="KW-0378">Hydrolase</keyword>
<dbReference type="AlphaFoldDB" id="A0AAF0DMX9"/>
<dbReference type="InterPro" id="IPR030395">
    <property type="entry name" value="GP_PDE_dom"/>
</dbReference>
<evidence type="ECO:0000313" key="9">
    <source>
        <dbReference type="EMBL" id="WEW61764.1"/>
    </source>
</evidence>
<name>A0AAF0DMX9_9EURO</name>
<gene>
    <name evidence="9" type="ORF">PRK78_007258</name>
</gene>
<dbReference type="GO" id="GO:0006071">
    <property type="term" value="P:glycerol metabolic process"/>
    <property type="evidence" value="ECO:0007669"/>
    <property type="project" value="UniProtKB-KW"/>
</dbReference>
<evidence type="ECO:0000256" key="4">
    <source>
        <dbReference type="ARBA" id="ARBA00022798"/>
    </source>
</evidence>
<dbReference type="Pfam" id="PF03009">
    <property type="entry name" value="GDPD"/>
    <property type="match status" value="1"/>
</dbReference>
<evidence type="ECO:0000313" key="10">
    <source>
        <dbReference type="Proteomes" id="UP001219355"/>
    </source>
</evidence>
<organism evidence="9 10">
    <name type="scientific">Emydomyces testavorans</name>
    <dbReference type="NCBI Taxonomy" id="2070801"/>
    <lineage>
        <taxon>Eukaryota</taxon>
        <taxon>Fungi</taxon>
        <taxon>Dikarya</taxon>
        <taxon>Ascomycota</taxon>
        <taxon>Pezizomycotina</taxon>
        <taxon>Eurotiomycetes</taxon>
        <taxon>Eurotiomycetidae</taxon>
        <taxon>Onygenales</taxon>
        <taxon>Nannizziopsiaceae</taxon>
        <taxon>Emydomyces</taxon>
    </lineage>
</organism>
<dbReference type="EC" id="3.1.4.46" evidence="2"/>
<keyword evidence="3 7" id="KW-0732">Signal</keyword>
<dbReference type="Proteomes" id="UP001219355">
    <property type="component" value="Chromosome 5"/>
</dbReference>
<dbReference type="PROSITE" id="PS51704">
    <property type="entry name" value="GP_PDE"/>
    <property type="match status" value="1"/>
</dbReference>
<evidence type="ECO:0000259" key="8">
    <source>
        <dbReference type="PROSITE" id="PS51704"/>
    </source>
</evidence>
<evidence type="ECO:0000256" key="5">
    <source>
        <dbReference type="ARBA" id="ARBA00022801"/>
    </source>
</evidence>
<keyword evidence="4" id="KW-0319">Glycerol metabolism</keyword>
<feature type="domain" description="GP-PDE" evidence="8">
    <location>
        <begin position="73"/>
        <end position="397"/>
    </location>
</feature>
<accession>A0AAF0DMX9</accession>
<feature type="chain" id="PRO_5042176663" description="glycerophosphodiester phosphodiesterase" evidence="7">
    <location>
        <begin position="23"/>
        <end position="419"/>
    </location>
</feature>
<keyword evidence="10" id="KW-1185">Reference proteome</keyword>
<evidence type="ECO:0000256" key="2">
    <source>
        <dbReference type="ARBA" id="ARBA00012247"/>
    </source>
</evidence>
<reference evidence="9" key="1">
    <citation type="submission" date="2023-03" db="EMBL/GenBank/DDBJ databases">
        <title>Emydomyces testavorans Genome Sequence.</title>
        <authorList>
            <person name="Hoyer L."/>
        </authorList>
    </citation>
    <scope>NUCLEOTIDE SEQUENCE</scope>
    <source>
        <strain evidence="9">16-2883</strain>
    </source>
</reference>
<protein>
    <recommendedName>
        <fullName evidence="2">glycerophosphodiester phosphodiesterase</fullName>
        <ecNumber evidence="2">3.1.4.46</ecNumber>
    </recommendedName>
</protein>
<sequence>MGTMRFATVTVWVLGVLGPAVAAPSQPANDYFHGPIRNIQVGVRPDYLVSLMDDSPLKRRLQFCSENPLRRTDFSISHRGAPLQFPEHTKEGLYAAARMGAGILECDVAFTKDRQLVCRHSQCDLHTTTNVLVVPELAKKCTTPFTPAADGKPANAKCCTSDFTLAEFKSLCGKMDSFVKTAKTPEEYQGGVPDWRTTLYSQKCGTLLAHKEYIQIIDSLGLKFTPELKTPEVQMPFEGNYTQEQYAQQLIDEYKAARIRPERVFTQSFLPDDIFYWLRHEPAFGKQAVYLDARVDTPDGYKQAIADMRDLAKKGVNILAPPIFALLATDAQNRIVPSEYAKAAKQAGIKLITWSLERSGPLKNVAKNKEYYYQSVLGAVMDDGDMYEVVDVLARQVGVLGMFADWPATVTYYANCFGL</sequence>
<dbReference type="GO" id="GO:0006629">
    <property type="term" value="P:lipid metabolic process"/>
    <property type="evidence" value="ECO:0007669"/>
    <property type="project" value="InterPro"/>
</dbReference>